<accession>A0A8T0TPN0</accession>
<keyword evidence="1" id="KW-0804">Transcription</keyword>
<evidence type="ECO:0000256" key="1">
    <source>
        <dbReference type="RuleBase" id="RU367031"/>
    </source>
</evidence>
<feature type="compositionally biased region" description="Low complexity" evidence="2">
    <location>
        <begin position="138"/>
        <end position="157"/>
    </location>
</feature>
<comment type="caution">
    <text evidence="4">The sequence shown here is derived from an EMBL/GenBank/DDBJ whole genome shotgun (WGS) entry which is preliminary data.</text>
</comment>
<dbReference type="InterPro" id="IPR039605">
    <property type="entry name" value="AHL"/>
</dbReference>
<comment type="domain">
    <text evidence="1">The PPC domain mediates interactions between AHL proteins.</text>
</comment>
<dbReference type="EMBL" id="CM029043">
    <property type="protein sequence ID" value="KAG2611006.1"/>
    <property type="molecule type" value="Genomic_DNA"/>
</dbReference>
<dbReference type="GO" id="GO:0003680">
    <property type="term" value="F:minor groove of adenine-thymine-rich DNA binding"/>
    <property type="evidence" value="ECO:0007669"/>
    <property type="project" value="UniProtKB-UniRule"/>
</dbReference>
<dbReference type="OrthoDB" id="2014829at2759"/>
<keyword evidence="1" id="KW-0805">Transcription regulation</keyword>
<dbReference type="PANTHER" id="PTHR31500">
    <property type="entry name" value="AT-HOOK MOTIF NUCLEAR-LOCALIZED PROTEIN 9"/>
    <property type="match status" value="1"/>
</dbReference>
<evidence type="ECO:0000313" key="4">
    <source>
        <dbReference type="EMBL" id="KAG2611005.1"/>
    </source>
</evidence>
<evidence type="ECO:0000256" key="2">
    <source>
        <dbReference type="SAM" id="MobiDB-lite"/>
    </source>
</evidence>
<dbReference type="EMBL" id="CM029043">
    <property type="protein sequence ID" value="KAG2611004.1"/>
    <property type="molecule type" value="Genomic_DNA"/>
</dbReference>
<dbReference type="PANTHER" id="PTHR31500:SF48">
    <property type="entry name" value="AT-HOOK MOTIF NUCLEAR-LOCALIZED PROTEIN"/>
    <property type="match status" value="1"/>
</dbReference>
<dbReference type="GO" id="GO:0005634">
    <property type="term" value="C:nucleus"/>
    <property type="evidence" value="ECO:0007669"/>
    <property type="project" value="UniProtKB-SubCell"/>
</dbReference>
<organism evidence="4 5">
    <name type="scientific">Panicum virgatum</name>
    <name type="common">Blackwell switchgrass</name>
    <dbReference type="NCBI Taxonomy" id="38727"/>
    <lineage>
        <taxon>Eukaryota</taxon>
        <taxon>Viridiplantae</taxon>
        <taxon>Streptophyta</taxon>
        <taxon>Embryophyta</taxon>
        <taxon>Tracheophyta</taxon>
        <taxon>Spermatophyta</taxon>
        <taxon>Magnoliopsida</taxon>
        <taxon>Liliopsida</taxon>
        <taxon>Poales</taxon>
        <taxon>Poaceae</taxon>
        <taxon>PACMAD clade</taxon>
        <taxon>Panicoideae</taxon>
        <taxon>Panicodae</taxon>
        <taxon>Paniceae</taxon>
        <taxon>Panicinae</taxon>
        <taxon>Panicum</taxon>
        <taxon>Panicum sect. Hiantes</taxon>
    </lineage>
</organism>
<dbReference type="Proteomes" id="UP000823388">
    <property type="component" value="Chromosome 4K"/>
</dbReference>
<keyword evidence="1" id="KW-0238">DNA-binding</keyword>
<feature type="domain" description="PPC" evidence="3">
    <location>
        <begin position="182"/>
        <end position="325"/>
    </location>
</feature>
<feature type="region of interest" description="Disordered" evidence="2">
    <location>
        <begin position="312"/>
        <end position="364"/>
    </location>
</feature>
<dbReference type="Gene3D" id="3.30.1330.80">
    <property type="entry name" value="Hypothetical protein, similar to alpha- acetolactate decarboxylase, domain 2"/>
    <property type="match status" value="1"/>
</dbReference>
<gene>
    <name evidence="4" type="ORF">PVAP13_4KG118600</name>
</gene>
<proteinExistence type="predicted"/>
<dbReference type="SUPFAM" id="SSF117856">
    <property type="entry name" value="AF0104/ALDC/Ptd012-like"/>
    <property type="match status" value="1"/>
</dbReference>
<comment type="function">
    <text evidence="1">Transcription factor that specifically binds AT-rich DNA sequences related to the nuclear matrix attachment regions (MARs).</text>
</comment>
<feature type="compositionally biased region" description="Polar residues" evidence="2">
    <location>
        <begin position="347"/>
        <end position="364"/>
    </location>
</feature>
<feature type="region of interest" description="Disordered" evidence="2">
    <location>
        <begin position="1"/>
        <end position="34"/>
    </location>
</feature>
<evidence type="ECO:0000259" key="3">
    <source>
        <dbReference type="PROSITE" id="PS51742"/>
    </source>
</evidence>
<dbReference type="InterPro" id="IPR005175">
    <property type="entry name" value="PPC_dom"/>
</dbReference>
<feature type="compositionally biased region" description="Low complexity" evidence="2">
    <location>
        <begin position="55"/>
        <end position="66"/>
    </location>
</feature>
<feature type="region of interest" description="Disordered" evidence="2">
    <location>
        <begin position="55"/>
        <end position="185"/>
    </location>
</feature>
<feature type="compositionally biased region" description="Low complexity" evidence="2">
    <location>
        <begin position="170"/>
        <end position="185"/>
    </location>
</feature>
<keyword evidence="1" id="KW-0539">Nucleus</keyword>
<dbReference type="AlphaFoldDB" id="A0A8T0TPN0"/>
<evidence type="ECO:0000313" key="5">
    <source>
        <dbReference type="Proteomes" id="UP000823388"/>
    </source>
</evidence>
<name>A0A8T0TPN0_PANVG</name>
<sequence>MSSAAAAGEAAYSGGAQKGALQQRQPQQPGPGALLYAHNGAAVYRKPAIPPFYQQPAASNAAAQVAPTHSPGSAEPLKLKRGRPRKYGPADGPDGPPPLAVVSPSQKAPAPADVGTDSGASPMLPPGFSPSQQGGGVVSPQASPAAAPPLTASNASSAKKKGRPLGSTSKKPQPQAAAPGPGWAGWKPHVFTVQAGEDIVSRAMSFSGNGWTVCILTANGAVFNVTLRQGDSSGGTVTYEGSFEILSLAGSYLLSESGGMSSRTGGLSVSLSGPDGRVLGGAVAGPLTAASPVQVVIGSFLADWKSELDPGSAPDRTVFGGFPTASSPSSRGTESSGGHGSPPNPAASFNTGSQPSFPNYPTWK</sequence>
<reference evidence="4" key="1">
    <citation type="submission" date="2020-05" db="EMBL/GenBank/DDBJ databases">
        <title>WGS assembly of Panicum virgatum.</title>
        <authorList>
            <person name="Lovell J.T."/>
            <person name="Jenkins J."/>
            <person name="Shu S."/>
            <person name="Juenger T.E."/>
            <person name="Schmutz J."/>
        </authorList>
    </citation>
    <scope>NUCLEOTIDE SEQUENCE</scope>
    <source>
        <strain evidence="4">AP13</strain>
    </source>
</reference>
<protein>
    <recommendedName>
        <fullName evidence="1">AT-hook motif nuclear-localized protein</fullName>
    </recommendedName>
</protein>
<comment type="subcellular location">
    <subcellularLocation>
        <location evidence="1">Nucleus</location>
    </subcellularLocation>
</comment>
<dbReference type="Pfam" id="PF03479">
    <property type="entry name" value="PCC"/>
    <property type="match status" value="1"/>
</dbReference>
<dbReference type="CDD" id="cd11378">
    <property type="entry name" value="DUF296"/>
    <property type="match status" value="1"/>
</dbReference>
<dbReference type="PROSITE" id="PS51742">
    <property type="entry name" value="PPC"/>
    <property type="match status" value="1"/>
</dbReference>
<dbReference type="EMBL" id="CM029043">
    <property type="protein sequence ID" value="KAG2611005.1"/>
    <property type="molecule type" value="Genomic_DNA"/>
</dbReference>
<keyword evidence="5" id="KW-1185">Reference proteome</keyword>